<evidence type="ECO:0000256" key="4">
    <source>
        <dbReference type="ARBA" id="ARBA00022723"/>
    </source>
</evidence>
<comment type="cofactor">
    <cofactor evidence="6">
        <name>Co(2+)</name>
        <dbReference type="ChEBI" id="CHEBI:48828"/>
    </cofactor>
    <cofactor evidence="6">
        <name>Zn(2+)</name>
        <dbReference type="ChEBI" id="CHEBI:29105"/>
    </cofactor>
    <cofactor evidence="6">
        <name>Mn(2+)</name>
        <dbReference type="ChEBI" id="CHEBI:29035"/>
    </cofactor>
    <cofactor evidence="6">
        <name>Fe(2+)</name>
        <dbReference type="ChEBI" id="CHEBI:29033"/>
    </cofactor>
    <text evidence="6">Binds 2 divalent metal cations per subunit. Has a high-affinity and a low affinity metal-binding site. The true nature of the physiological cofactor is under debate. The enzyme is active with cobalt, zinc, manganese or divalent iron ions. Most likely, methionine aminopeptidases function as mononuclear Fe(2+)-metalloproteases under physiological conditions, and the catalytically relevant metal-binding site has been assigned to the histidine-containing high-affinity site.</text>
</comment>
<evidence type="ECO:0000256" key="6">
    <source>
        <dbReference type="HAMAP-Rule" id="MF_01974"/>
    </source>
</evidence>
<dbReference type="OrthoDB" id="9802055at2"/>
<comment type="catalytic activity">
    <reaction evidence="6 7">
        <text>Release of N-terminal amino acids, preferentially methionine, from peptides and arylamides.</text>
        <dbReference type="EC" id="3.4.11.18"/>
    </reaction>
</comment>
<accession>A0A1D7XGE0</accession>
<dbReference type="RefSeq" id="WP_069678587.1">
    <property type="nucleotide sequence ID" value="NZ_CP017253.2"/>
</dbReference>
<evidence type="ECO:0000256" key="3">
    <source>
        <dbReference type="ARBA" id="ARBA00022670"/>
    </source>
</evidence>
<dbReference type="InterPro" id="IPR002467">
    <property type="entry name" value="Pept_M24A_MAP1"/>
</dbReference>
<dbReference type="GO" id="GO:0070006">
    <property type="term" value="F:metalloaminopeptidase activity"/>
    <property type="evidence" value="ECO:0007669"/>
    <property type="project" value="UniProtKB-UniRule"/>
</dbReference>
<comment type="subunit">
    <text evidence="6">Monomer.</text>
</comment>
<dbReference type="PANTHER" id="PTHR43330:SF27">
    <property type="entry name" value="METHIONINE AMINOPEPTIDASE"/>
    <property type="match status" value="1"/>
</dbReference>
<evidence type="ECO:0000256" key="5">
    <source>
        <dbReference type="ARBA" id="ARBA00022801"/>
    </source>
</evidence>
<feature type="binding site" evidence="6">
    <location>
        <position position="105"/>
    </location>
    <ligand>
        <name>a divalent metal cation</name>
        <dbReference type="ChEBI" id="CHEBI:60240"/>
        <label>1</label>
    </ligand>
</feature>
<feature type="binding site" evidence="6">
    <location>
        <position position="175"/>
    </location>
    <ligand>
        <name>substrate</name>
    </ligand>
</feature>
<gene>
    <name evidence="6 9" type="primary">map</name>
    <name evidence="9" type="ORF">BGI42_01185</name>
</gene>
<evidence type="ECO:0000256" key="1">
    <source>
        <dbReference type="ARBA" id="ARBA00002521"/>
    </source>
</evidence>
<dbReference type="PRINTS" id="PR00599">
    <property type="entry name" value="MAPEPTIDASE"/>
</dbReference>
<dbReference type="AlphaFoldDB" id="A0A1D7XGE0"/>
<protein>
    <recommendedName>
        <fullName evidence="6 7">Methionine aminopeptidase</fullName>
        <shortName evidence="6">MAP</shortName>
        <shortName evidence="6">MetAP</shortName>
        <ecNumber evidence="6 7">3.4.11.18</ecNumber>
    </recommendedName>
    <alternativeName>
        <fullName evidence="6">Peptidase M</fullName>
    </alternativeName>
</protein>
<keyword evidence="5 6" id="KW-0378">Hydrolase</keyword>
<feature type="domain" description="Peptidase M24" evidence="8">
    <location>
        <begin position="12"/>
        <end position="237"/>
    </location>
</feature>
<dbReference type="PROSITE" id="PS00680">
    <property type="entry name" value="MAP_1"/>
    <property type="match status" value="1"/>
</dbReference>
<dbReference type="KEGG" id="ctae:BGI42_01185"/>
<keyword evidence="3 6" id="KW-0645">Protease</keyword>
<dbReference type="Gene3D" id="3.90.230.10">
    <property type="entry name" value="Creatinase/methionine aminopeptidase superfamily"/>
    <property type="match status" value="1"/>
</dbReference>
<evidence type="ECO:0000256" key="2">
    <source>
        <dbReference type="ARBA" id="ARBA00022438"/>
    </source>
</evidence>
<dbReference type="GO" id="GO:0046872">
    <property type="term" value="F:metal ion binding"/>
    <property type="evidence" value="ECO:0007669"/>
    <property type="project" value="UniProtKB-UniRule"/>
</dbReference>
<dbReference type="EC" id="3.4.11.18" evidence="6 7"/>
<dbReference type="STRING" id="394958.BGI42_01185"/>
<dbReference type="CDD" id="cd01086">
    <property type="entry name" value="MetAP1"/>
    <property type="match status" value="1"/>
</dbReference>
<evidence type="ECO:0000259" key="8">
    <source>
        <dbReference type="Pfam" id="PF00557"/>
    </source>
</evidence>
<dbReference type="EMBL" id="CP017253">
    <property type="protein sequence ID" value="AOR22424.1"/>
    <property type="molecule type" value="Genomic_DNA"/>
</dbReference>
<keyword evidence="4 6" id="KW-0479">Metal-binding</keyword>
<feature type="binding site" evidence="6">
    <location>
        <position position="105"/>
    </location>
    <ligand>
        <name>a divalent metal cation</name>
        <dbReference type="ChEBI" id="CHEBI:60240"/>
        <label>2</label>
        <note>catalytic</note>
    </ligand>
</feature>
<feature type="binding site" evidence="6">
    <location>
        <position position="232"/>
    </location>
    <ligand>
        <name>a divalent metal cation</name>
        <dbReference type="ChEBI" id="CHEBI:60240"/>
        <label>2</label>
        <note>catalytic</note>
    </ligand>
</feature>
<comment type="similarity">
    <text evidence="6">Belongs to the peptidase M24A family. Methionine aminopeptidase type 1 subfamily.</text>
</comment>
<feature type="binding site" evidence="6">
    <location>
        <position position="201"/>
    </location>
    <ligand>
        <name>a divalent metal cation</name>
        <dbReference type="ChEBI" id="CHEBI:60240"/>
        <label>2</label>
        <note>catalytic</note>
    </ligand>
</feature>
<dbReference type="GO" id="GO:0006508">
    <property type="term" value="P:proteolysis"/>
    <property type="evidence" value="ECO:0007669"/>
    <property type="project" value="UniProtKB-KW"/>
</dbReference>
<dbReference type="SUPFAM" id="SSF55920">
    <property type="entry name" value="Creatinase/aminopeptidase"/>
    <property type="match status" value="1"/>
</dbReference>
<keyword evidence="10" id="KW-1185">Reference proteome</keyword>
<keyword evidence="2 6" id="KW-0031">Aminopeptidase</keyword>
<organism evidence="9 10">
    <name type="scientific">Clostridium taeniosporum</name>
    <dbReference type="NCBI Taxonomy" id="394958"/>
    <lineage>
        <taxon>Bacteria</taxon>
        <taxon>Bacillati</taxon>
        <taxon>Bacillota</taxon>
        <taxon>Clostridia</taxon>
        <taxon>Eubacteriales</taxon>
        <taxon>Clostridiaceae</taxon>
        <taxon>Clostridium</taxon>
    </lineage>
</organism>
<feature type="binding site" evidence="6">
    <location>
        <position position="168"/>
    </location>
    <ligand>
        <name>a divalent metal cation</name>
        <dbReference type="ChEBI" id="CHEBI:60240"/>
        <label>2</label>
        <note>catalytic</note>
    </ligand>
</feature>
<dbReference type="GO" id="GO:0005829">
    <property type="term" value="C:cytosol"/>
    <property type="evidence" value="ECO:0007669"/>
    <property type="project" value="TreeGrafter"/>
</dbReference>
<dbReference type="PANTHER" id="PTHR43330">
    <property type="entry name" value="METHIONINE AMINOPEPTIDASE"/>
    <property type="match status" value="1"/>
</dbReference>
<comment type="function">
    <text evidence="1 6">Removes the N-terminal methionine from nascent proteins. The N-terminal methionine is often cleaved when the second residue in the primary sequence is small and uncharged (Met-Ala-, Cys, Gly, Pro, Ser, Thr, or Val). Requires deformylation of the N(alpha)-formylated initiator methionine before it can be hydrolyzed.</text>
</comment>
<dbReference type="Pfam" id="PF00557">
    <property type="entry name" value="Peptidase_M24"/>
    <property type="match status" value="1"/>
</dbReference>
<feature type="binding site" evidence="6">
    <location>
        <position position="94"/>
    </location>
    <ligand>
        <name>a divalent metal cation</name>
        <dbReference type="ChEBI" id="CHEBI:60240"/>
        <label>1</label>
    </ligand>
</feature>
<feature type="binding site" evidence="6">
    <location>
        <position position="232"/>
    </location>
    <ligand>
        <name>a divalent metal cation</name>
        <dbReference type="ChEBI" id="CHEBI:60240"/>
        <label>1</label>
    </ligand>
</feature>
<dbReference type="GO" id="GO:0004239">
    <property type="term" value="F:initiator methionyl aminopeptidase activity"/>
    <property type="evidence" value="ECO:0007669"/>
    <property type="project" value="UniProtKB-UniRule"/>
</dbReference>
<name>A0A1D7XGE0_9CLOT</name>
<feature type="binding site" evidence="6">
    <location>
        <position position="77"/>
    </location>
    <ligand>
        <name>substrate</name>
    </ligand>
</feature>
<evidence type="ECO:0000313" key="9">
    <source>
        <dbReference type="EMBL" id="AOR22424.1"/>
    </source>
</evidence>
<dbReference type="Proteomes" id="UP000094652">
    <property type="component" value="Chromosome"/>
</dbReference>
<evidence type="ECO:0000256" key="7">
    <source>
        <dbReference type="RuleBase" id="RU003653"/>
    </source>
</evidence>
<proteinExistence type="inferred from homology"/>
<dbReference type="HAMAP" id="MF_01974">
    <property type="entry name" value="MetAP_1"/>
    <property type="match status" value="1"/>
</dbReference>
<dbReference type="InterPro" id="IPR000994">
    <property type="entry name" value="Pept_M24"/>
</dbReference>
<dbReference type="InterPro" id="IPR001714">
    <property type="entry name" value="Pept_M24_MAP"/>
</dbReference>
<dbReference type="NCBIfam" id="TIGR00500">
    <property type="entry name" value="met_pdase_I"/>
    <property type="match status" value="1"/>
</dbReference>
<dbReference type="InterPro" id="IPR036005">
    <property type="entry name" value="Creatinase/aminopeptidase-like"/>
</dbReference>
<reference evidence="10" key="1">
    <citation type="submission" date="2016-09" db="EMBL/GenBank/DDBJ databases">
        <title>Genomics of Clostridium taeniosporum, an organism which forms endospores with ribbon-like appendages.</title>
        <authorList>
            <person name="Walker J.R."/>
        </authorList>
    </citation>
    <scope>NUCLEOTIDE SEQUENCE [LARGE SCALE GENOMIC DNA]</scope>
    <source>
        <strain evidence="10">1/k</strain>
    </source>
</reference>
<evidence type="ECO:0000313" key="10">
    <source>
        <dbReference type="Proteomes" id="UP000094652"/>
    </source>
</evidence>
<sequence>MIIRKNNDEIALMRKAGRIVAETLLLLEEKIKPGITTAELDKVAEEFITKHGAKPSFKGLYGFPSSLCISVNEQVVHGIPGNYKIKDGDIVSIDCGAFINGFHGDAARTFPIGEVTNDAKRLIDVTKESFFRGIKYAKEGNRLGNISHEIQNYIEAAGFSVVRDFVGHGIGRKLHEDPDVPNFGREGKGTKLLNGMVLAIEPMVNMGNWKVKTLSNGWTVVTADSTLSAHYENTVAILPDGPEILTLIK</sequence>